<feature type="site" description="Important for catalytic activity, responsible for pKa modulation of the active site Glu and correct orientation of both the proton donor and substrate" evidence="5">
    <location>
        <position position="145"/>
    </location>
</feature>
<gene>
    <name evidence="8" type="ORF">F5X68DRAFT_254608</name>
</gene>
<dbReference type="Proteomes" id="UP000770015">
    <property type="component" value="Unassembled WGS sequence"/>
</dbReference>
<evidence type="ECO:0000256" key="6">
    <source>
        <dbReference type="RuleBase" id="RU361187"/>
    </source>
</evidence>
<dbReference type="Pfam" id="PF17851">
    <property type="entry name" value="GH43_C2"/>
    <property type="match status" value="1"/>
</dbReference>
<dbReference type="AlphaFoldDB" id="A0A9P8VE41"/>
<dbReference type="SUPFAM" id="SSF49899">
    <property type="entry name" value="Concanavalin A-like lectins/glucanases"/>
    <property type="match status" value="1"/>
</dbReference>
<protein>
    <submittedName>
        <fullName evidence="8">Xylosidase/arabinosidase</fullName>
    </submittedName>
</protein>
<keyword evidence="3 6" id="KW-0326">Glycosidase</keyword>
<dbReference type="GO" id="GO:0005975">
    <property type="term" value="P:carbohydrate metabolic process"/>
    <property type="evidence" value="ECO:0007669"/>
    <property type="project" value="InterPro"/>
</dbReference>
<keyword evidence="9" id="KW-1185">Reference proteome</keyword>
<dbReference type="CDD" id="cd18617">
    <property type="entry name" value="GH43_XynB-like"/>
    <property type="match status" value="1"/>
</dbReference>
<dbReference type="PANTHER" id="PTHR42812">
    <property type="entry name" value="BETA-XYLOSIDASE"/>
    <property type="match status" value="1"/>
</dbReference>
<dbReference type="Gene3D" id="2.115.10.20">
    <property type="entry name" value="Glycosyl hydrolase domain, family 43"/>
    <property type="match status" value="1"/>
</dbReference>
<evidence type="ECO:0000313" key="8">
    <source>
        <dbReference type="EMBL" id="KAH6689906.1"/>
    </source>
</evidence>
<keyword evidence="2 6" id="KW-0378">Hydrolase</keyword>
<evidence type="ECO:0000313" key="9">
    <source>
        <dbReference type="Proteomes" id="UP000770015"/>
    </source>
</evidence>
<feature type="active site" description="Proton acceptor" evidence="4">
    <location>
        <position position="16"/>
    </location>
</feature>
<dbReference type="InterPro" id="IPR013320">
    <property type="entry name" value="ConA-like_dom_sf"/>
</dbReference>
<dbReference type="InterPro" id="IPR006710">
    <property type="entry name" value="Glyco_hydro_43"/>
</dbReference>
<evidence type="ECO:0000259" key="7">
    <source>
        <dbReference type="Pfam" id="PF17851"/>
    </source>
</evidence>
<evidence type="ECO:0000256" key="2">
    <source>
        <dbReference type="ARBA" id="ARBA00022801"/>
    </source>
</evidence>
<comment type="caution">
    <text evidence="8">The sequence shown here is derived from an EMBL/GenBank/DDBJ whole genome shotgun (WGS) entry which is preliminary data.</text>
</comment>
<dbReference type="PANTHER" id="PTHR42812:SF12">
    <property type="entry name" value="BETA-XYLOSIDASE-RELATED"/>
    <property type="match status" value="1"/>
</dbReference>
<name>A0A9P8VE41_9PEZI</name>
<dbReference type="SUPFAM" id="SSF75005">
    <property type="entry name" value="Arabinanase/levansucrase/invertase"/>
    <property type="match status" value="1"/>
</dbReference>
<accession>A0A9P8VE41</accession>
<sequence length="535" mass="60062">MERVQLNPLIPGFAPDPSLVFVDGTYFLVNSSFHIFPGLPIYASKNLQDWKQIGNAINRPSQLKLWESRTKIVGDPDSIVCSQGGLYAPTIRYNNGTFYIVCTNVIHTSAQHENQNDKQNFILSTTDIWSDKWSDPVFYDFWAIDTSLFWDDDGKVYVAGAADEAPDSCIRQFQIDLETGKKLSESKVLWNGITRVYPEGPHMYKKDGWYYLLIAEGGCFEDHHVIMARSRNIWGPYEVNPANPVLPKTVPNADYIQYTGHGDLFQDHAGQWYFVCLGVRKKDGRFIMGRESVLTTAIWPEGEFPLIKKARLDVPLALDRPKGRVVCPTLKSPVTNGNATSHRPDVGLVHIRDPELEKYTFDGDGIELSASTADIDQFDKPVTFVGRRQRSLDGSASTTLELSAEASVGSQLKTGLCYYKDEHRFVRVFVDLVSDEIVNQLVNKAKSTEKTTARKVGALGDATHITFGMDYTEMSLSFWFSLTTVGGLKEKDQLAEIDTMEMTGHDFVGPIIGIFAVGREEAKARYPTGMLMERF</sequence>
<dbReference type="Gene3D" id="2.60.120.200">
    <property type="match status" value="1"/>
</dbReference>
<organism evidence="8 9">
    <name type="scientific">Plectosphaerella plurivora</name>
    <dbReference type="NCBI Taxonomy" id="936078"/>
    <lineage>
        <taxon>Eukaryota</taxon>
        <taxon>Fungi</taxon>
        <taxon>Dikarya</taxon>
        <taxon>Ascomycota</taxon>
        <taxon>Pezizomycotina</taxon>
        <taxon>Sordariomycetes</taxon>
        <taxon>Hypocreomycetidae</taxon>
        <taxon>Glomerellales</taxon>
        <taxon>Plectosphaerellaceae</taxon>
        <taxon>Plectosphaerella</taxon>
    </lineage>
</organism>
<evidence type="ECO:0000256" key="3">
    <source>
        <dbReference type="ARBA" id="ARBA00023295"/>
    </source>
</evidence>
<dbReference type="InterPro" id="IPR051795">
    <property type="entry name" value="Glycosyl_Hydrlase_43"/>
</dbReference>
<dbReference type="GO" id="GO:0004553">
    <property type="term" value="F:hydrolase activity, hydrolyzing O-glycosyl compounds"/>
    <property type="evidence" value="ECO:0007669"/>
    <property type="project" value="InterPro"/>
</dbReference>
<evidence type="ECO:0000256" key="1">
    <source>
        <dbReference type="ARBA" id="ARBA00009865"/>
    </source>
</evidence>
<dbReference type="InterPro" id="IPR041542">
    <property type="entry name" value="GH43_C2"/>
</dbReference>
<feature type="active site" description="Proton donor" evidence="4">
    <location>
        <position position="199"/>
    </location>
</feature>
<feature type="domain" description="Beta-xylosidase C-terminal Concanavalin A-like" evidence="7">
    <location>
        <begin position="346"/>
        <end position="522"/>
    </location>
</feature>
<evidence type="ECO:0000256" key="4">
    <source>
        <dbReference type="PIRSR" id="PIRSR606710-1"/>
    </source>
</evidence>
<comment type="similarity">
    <text evidence="1 6">Belongs to the glycosyl hydrolase 43 family.</text>
</comment>
<proteinExistence type="inferred from homology"/>
<reference evidence="8" key="1">
    <citation type="journal article" date="2021" name="Nat. Commun.">
        <title>Genetic determinants of endophytism in the Arabidopsis root mycobiome.</title>
        <authorList>
            <person name="Mesny F."/>
            <person name="Miyauchi S."/>
            <person name="Thiergart T."/>
            <person name="Pickel B."/>
            <person name="Atanasova L."/>
            <person name="Karlsson M."/>
            <person name="Huettel B."/>
            <person name="Barry K.W."/>
            <person name="Haridas S."/>
            <person name="Chen C."/>
            <person name="Bauer D."/>
            <person name="Andreopoulos W."/>
            <person name="Pangilinan J."/>
            <person name="LaButti K."/>
            <person name="Riley R."/>
            <person name="Lipzen A."/>
            <person name="Clum A."/>
            <person name="Drula E."/>
            <person name="Henrissat B."/>
            <person name="Kohler A."/>
            <person name="Grigoriev I.V."/>
            <person name="Martin F.M."/>
            <person name="Hacquard S."/>
        </authorList>
    </citation>
    <scope>NUCLEOTIDE SEQUENCE</scope>
    <source>
        <strain evidence="8">MPI-SDFR-AT-0117</strain>
    </source>
</reference>
<dbReference type="OrthoDB" id="408373at2759"/>
<dbReference type="Pfam" id="PF04616">
    <property type="entry name" value="Glyco_hydro_43"/>
    <property type="match status" value="1"/>
</dbReference>
<evidence type="ECO:0000256" key="5">
    <source>
        <dbReference type="PIRSR" id="PIRSR606710-2"/>
    </source>
</evidence>
<dbReference type="EMBL" id="JAGSXJ010000007">
    <property type="protein sequence ID" value="KAH6689906.1"/>
    <property type="molecule type" value="Genomic_DNA"/>
</dbReference>
<dbReference type="InterPro" id="IPR023296">
    <property type="entry name" value="Glyco_hydro_beta-prop_sf"/>
</dbReference>